<keyword evidence="3" id="KW-1185">Reference proteome</keyword>
<dbReference type="EMBL" id="CP003350">
    <property type="protein sequence ID" value="AFC85860.1"/>
    <property type="molecule type" value="Genomic_DNA"/>
</dbReference>
<dbReference type="Proteomes" id="UP000005234">
    <property type="component" value="Chromosome"/>
</dbReference>
<dbReference type="AlphaFoldDB" id="H8L5W0"/>
<evidence type="ECO:0000313" key="2">
    <source>
        <dbReference type="EMBL" id="AFC85860.1"/>
    </source>
</evidence>
<organism evidence="2 3">
    <name type="scientific">Frateuria aurantia (strain ATCC 33424 / DSM 6220 / KCTC 2777 / LMG 1558 / NBRC 3245 / NCIMB 13370)</name>
    <name type="common">Acetobacter aurantius</name>
    <dbReference type="NCBI Taxonomy" id="767434"/>
    <lineage>
        <taxon>Bacteria</taxon>
        <taxon>Pseudomonadati</taxon>
        <taxon>Pseudomonadota</taxon>
        <taxon>Gammaproteobacteria</taxon>
        <taxon>Lysobacterales</taxon>
        <taxon>Rhodanobacteraceae</taxon>
        <taxon>Frateuria</taxon>
    </lineage>
</organism>
<name>H8L5W0_FRAAD</name>
<dbReference type="HOGENOM" id="CLU_1459290_0_0_6"/>
<keyword evidence="1" id="KW-0472">Membrane</keyword>
<keyword evidence="1" id="KW-1133">Transmembrane helix</keyword>
<feature type="transmembrane region" description="Helical" evidence="1">
    <location>
        <begin position="26"/>
        <end position="48"/>
    </location>
</feature>
<reference evidence="2" key="1">
    <citation type="submission" date="2012-02" db="EMBL/GenBank/DDBJ databases">
        <title>The complete genome of Frateuria aurantia DSM 6220.</title>
        <authorList>
            <consortium name="US DOE Joint Genome Institute (JGI-PGF)"/>
            <person name="Lucas S."/>
            <person name="Copeland A."/>
            <person name="Lapidus A."/>
            <person name="Glavina del Rio T."/>
            <person name="Dalin E."/>
            <person name="Tice H."/>
            <person name="Bruce D."/>
            <person name="Goodwin L."/>
            <person name="Pitluck S."/>
            <person name="Peters L."/>
            <person name="Ovchinnikova G."/>
            <person name="Teshima H."/>
            <person name="Kyrpides N."/>
            <person name="Mavromatis K."/>
            <person name="Ivanova N."/>
            <person name="Brettin T."/>
            <person name="Detter J.C."/>
            <person name="Han C."/>
            <person name="Larimer F."/>
            <person name="Land M."/>
            <person name="Hauser L."/>
            <person name="Markowitz V."/>
            <person name="Cheng J.-F."/>
            <person name="Hugenholtz P."/>
            <person name="Woyke T."/>
            <person name="Wu D."/>
            <person name="Brambilla E."/>
            <person name="Klenk H.-P."/>
            <person name="Eisen J.A."/>
        </authorList>
    </citation>
    <scope>NUCLEOTIDE SEQUENCE</scope>
    <source>
        <strain evidence="2">DSM 6220</strain>
    </source>
</reference>
<accession>H8L5W0</accession>
<dbReference type="RefSeq" id="WP_014402865.1">
    <property type="nucleotide sequence ID" value="NC_017033.1"/>
</dbReference>
<proteinExistence type="predicted"/>
<feature type="transmembrane region" description="Helical" evidence="1">
    <location>
        <begin position="95"/>
        <end position="113"/>
    </location>
</feature>
<evidence type="ECO:0000313" key="3">
    <source>
        <dbReference type="Proteomes" id="UP000005234"/>
    </source>
</evidence>
<dbReference type="KEGG" id="fau:Fraau_1435"/>
<evidence type="ECO:0000256" key="1">
    <source>
        <dbReference type="SAM" id="Phobius"/>
    </source>
</evidence>
<gene>
    <name evidence="2" type="ordered locus">Fraau_1435</name>
</gene>
<feature type="transmembrane region" description="Helical" evidence="1">
    <location>
        <begin position="55"/>
        <end position="75"/>
    </location>
</feature>
<feature type="transmembrane region" description="Helical" evidence="1">
    <location>
        <begin position="164"/>
        <end position="181"/>
    </location>
</feature>
<sequence>MRQFNLFESTWMTRTFGRPCRHPIGFFIYLELVRFWLLLPLVIFELMLGYVWQRWLGSSGAEPVIAVICAIYLAFVGERLRWTFFHYNDNRSISLLWFLLMQVPLSALILFSLQQWAQVRHLHVPSLGLSDFLESAVLNWNELVDVGCSLLCAKFGREGERFRYPVFALAVVLEGLVYYAVHRGR</sequence>
<keyword evidence="1" id="KW-0812">Transmembrane</keyword>
<protein>
    <submittedName>
        <fullName evidence="2">Uncharacterized protein</fullName>
    </submittedName>
</protein>